<feature type="repeat" description="ANK" evidence="3">
    <location>
        <begin position="980"/>
        <end position="1009"/>
    </location>
</feature>
<dbReference type="PROSITE" id="PS50088">
    <property type="entry name" value="ANK_REPEAT"/>
    <property type="match status" value="5"/>
</dbReference>
<dbReference type="Proteomes" id="UP000240883">
    <property type="component" value="Unassembled WGS sequence"/>
</dbReference>
<dbReference type="Pfam" id="PF12796">
    <property type="entry name" value="Ank_2"/>
    <property type="match status" value="2"/>
</dbReference>
<evidence type="ECO:0000256" key="3">
    <source>
        <dbReference type="PROSITE-ProRule" id="PRU00023"/>
    </source>
</evidence>
<proteinExistence type="predicted"/>
<feature type="repeat" description="ANK" evidence="3">
    <location>
        <begin position="1046"/>
        <end position="1078"/>
    </location>
</feature>
<dbReference type="PANTHER" id="PTHR24198">
    <property type="entry name" value="ANKYRIN REPEAT AND PROTEIN KINASE DOMAIN-CONTAINING PROTEIN"/>
    <property type="match status" value="1"/>
</dbReference>
<reference evidence="5 6" key="1">
    <citation type="journal article" date="2018" name="Front. Microbiol.">
        <title>Genome-Wide Analysis of Corynespora cassiicola Leaf Fall Disease Putative Effectors.</title>
        <authorList>
            <person name="Lopez D."/>
            <person name="Ribeiro S."/>
            <person name="Label P."/>
            <person name="Fumanal B."/>
            <person name="Venisse J.S."/>
            <person name="Kohler A."/>
            <person name="de Oliveira R.R."/>
            <person name="Labutti K."/>
            <person name="Lipzen A."/>
            <person name="Lail K."/>
            <person name="Bauer D."/>
            <person name="Ohm R.A."/>
            <person name="Barry K.W."/>
            <person name="Spatafora J."/>
            <person name="Grigoriev I.V."/>
            <person name="Martin F.M."/>
            <person name="Pujade-Renaud V."/>
        </authorList>
    </citation>
    <scope>NUCLEOTIDE SEQUENCE [LARGE SCALE GENOMIC DNA]</scope>
    <source>
        <strain evidence="5 6">Philippines</strain>
    </source>
</reference>
<feature type="repeat" description="ANK" evidence="3">
    <location>
        <begin position="608"/>
        <end position="640"/>
    </location>
</feature>
<keyword evidence="1" id="KW-0677">Repeat</keyword>
<feature type="domain" description="Clr5" evidence="4">
    <location>
        <begin position="8"/>
        <end position="61"/>
    </location>
</feature>
<dbReference type="Gene3D" id="1.25.40.20">
    <property type="entry name" value="Ankyrin repeat-containing domain"/>
    <property type="match status" value="4"/>
</dbReference>
<feature type="repeat" description="ANK" evidence="3">
    <location>
        <begin position="1011"/>
        <end position="1043"/>
    </location>
</feature>
<dbReference type="InterPro" id="IPR002110">
    <property type="entry name" value="Ankyrin_rpt"/>
</dbReference>
<sequence length="1135" mass="128307">MPKRRAEDDEWDLHRDDVLRLYLLEDKPLNKVIGEMGAKGFKRRQVKAQYERVFTKWKIRKNATAEAWQYIATCHGIRESQGRESEVHIHGIRVPQQNLRRQLDRYGYQDTFSRLRNNHSSLTSSACPNMYPNVRVVTPPPSTALLVASAGGNFRGFNSLWISDDQLYDWAETTPWASFMQFIRRFKHKIPHFLLSTSPENQYFAPPMLSESWECDLMYSNYLIGVASPQPQVQDWLTGMAYARMTSFDYFSSTNQRNIFETHQFLPPSRDGSKVIDFGTPPDLDLTQRSTQLEFLKLSVHLLSNSHHNWKLTRSLVELLRDRNNQSLLVGLLKTGNTSLQAFADKLLPCAADIGDLDLVATLLENGANVHAKVPAQSYGSPCSALYFAVKNQHVGIISLLLAHGAYHEDVRIVCSLHPLGYMAGLFLENGLERMVCSGNRAAVQTILESMLSKGTPVIPSLLSFALAASRNNIEMLDYLIDQHPDIHELLHSNFWTLIDAAVWHNNKEMVEHLLQLAPTVNISIHSELHQAMLFASFLGHDELLQLLLSLGASVNIVGRFFGNWTHVLHERHSNIPTTVLQCALVSGKASTIDIIMKHGADLNQICNGLSPLQIATSCCDINIVRRLLDNGAETKICTLHEYFPAPFLSHAIRKTQEKTLVEIALERGDVEIYKLVSQISASMPVHKNDYDLRKVALTTGKLAIVQEISKDLESYPLSEEEFLSYLMRYGTKPTRDLIDQGAIDPKSHISSHVLCEAIYQGDRDFIEYLVEETHKLHGGLPHDFCVAGLTAAAYQLDTEILLMFLGNSVKPYSLYHDHTYTKLSSIPEPEAYSLKRLSYYFQTRAKALSPLEAPSRRFYRPSNPPTVSICQKYDRETKKVIHMLLEYCQNDPKDAKESLLRKKALAKAFEEGIYRSVNLMEKVVSLGFAIEEFAEFSGFSALQFALNYGKFDAVKFILEHDTNVNQYSVRGKDGGWYSTPLQYASEWNEAALVREFIRKGADVNAEPAEQKATALQFAAINGNFEIANELIKAGAYINASPAKYCGRSALEGAAEHGRLDMVRYLLEAGADVKGKSNQNYKRAVFRAWYQGHCTVAKVIQDFKIERYGVDDVEDIRVIMKIPQGHEYSGSLYWL</sequence>
<feature type="repeat" description="ANK" evidence="3">
    <location>
        <begin position="938"/>
        <end position="970"/>
    </location>
</feature>
<gene>
    <name evidence="5" type="ORF">BS50DRAFT_621567</name>
</gene>
<dbReference type="Pfam" id="PF14420">
    <property type="entry name" value="Clr5"/>
    <property type="match status" value="1"/>
</dbReference>
<organism evidence="5 6">
    <name type="scientific">Corynespora cassiicola Philippines</name>
    <dbReference type="NCBI Taxonomy" id="1448308"/>
    <lineage>
        <taxon>Eukaryota</taxon>
        <taxon>Fungi</taxon>
        <taxon>Dikarya</taxon>
        <taxon>Ascomycota</taxon>
        <taxon>Pezizomycotina</taxon>
        <taxon>Dothideomycetes</taxon>
        <taxon>Pleosporomycetidae</taxon>
        <taxon>Pleosporales</taxon>
        <taxon>Corynesporascaceae</taxon>
        <taxon>Corynespora</taxon>
    </lineage>
</organism>
<dbReference type="SMART" id="SM00248">
    <property type="entry name" value="ANK"/>
    <property type="match status" value="13"/>
</dbReference>
<dbReference type="InterPro" id="IPR025676">
    <property type="entry name" value="Clr5_dom"/>
</dbReference>
<evidence type="ECO:0000313" key="6">
    <source>
        <dbReference type="Proteomes" id="UP000240883"/>
    </source>
</evidence>
<dbReference type="Pfam" id="PF13637">
    <property type="entry name" value="Ank_4"/>
    <property type="match status" value="1"/>
</dbReference>
<evidence type="ECO:0000259" key="4">
    <source>
        <dbReference type="Pfam" id="PF14420"/>
    </source>
</evidence>
<dbReference type="SUPFAM" id="SSF48403">
    <property type="entry name" value="Ankyrin repeat"/>
    <property type="match status" value="4"/>
</dbReference>
<dbReference type="OrthoDB" id="539213at2759"/>
<dbReference type="EMBL" id="KZ678136">
    <property type="protein sequence ID" value="PSN65745.1"/>
    <property type="molecule type" value="Genomic_DNA"/>
</dbReference>
<dbReference type="AlphaFoldDB" id="A0A2T2NJX5"/>
<dbReference type="PANTHER" id="PTHR24198:SF165">
    <property type="entry name" value="ANKYRIN REPEAT-CONTAINING PROTEIN-RELATED"/>
    <property type="match status" value="1"/>
</dbReference>
<name>A0A2T2NJX5_CORCC</name>
<dbReference type="STRING" id="1448308.A0A2T2NJX5"/>
<keyword evidence="6" id="KW-1185">Reference proteome</keyword>
<keyword evidence="2 3" id="KW-0040">ANK repeat</keyword>
<evidence type="ECO:0000256" key="1">
    <source>
        <dbReference type="ARBA" id="ARBA00022737"/>
    </source>
</evidence>
<evidence type="ECO:0000313" key="5">
    <source>
        <dbReference type="EMBL" id="PSN65745.1"/>
    </source>
</evidence>
<accession>A0A2T2NJX5</accession>
<evidence type="ECO:0000256" key="2">
    <source>
        <dbReference type="ARBA" id="ARBA00023043"/>
    </source>
</evidence>
<dbReference type="PROSITE" id="PS50297">
    <property type="entry name" value="ANK_REP_REGION"/>
    <property type="match status" value="4"/>
</dbReference>
<dbReference type="InterPro" id="IPR036770">
    <property type="entry name" value="Ankyrin_rpt-contain_sf"/>
</dbReference>
<protein>
    <submittedName>
        <fullName evidence="5">Ankyrin</fullName>
    </submittedName>
</protein>